<evidence type="ECO:0000259" key="4">
    <source>
        <dbReference type="PROSITE" id="PS50097"/>
    </source>
</evidence>
<dbReference type="InterPro" id="IPR002110">
    <property type="entry name" value="Ankyrin_rpt"/>
</dbReference>
<dbReference type="SUPFAM" id="SSF54695">
    <property type="entry name" value="POZ domain"/>
    <property type="match status" value="1"/>
</dbReference>
<feature type="region of interest" description="Disordered" evidence="3">
    <location>
        <begin position="390"/>
        <end position="413"/>
    </location>
</feature>
<feature type="repeat" description="RCC1" evidence="2">
    <location>
        <begin position="269"/>
        <end position="335"/>
    </location>
</feature>
<dbReference type="Pfam" id="PF00651">
    <property type="entry name" value="BTB"/>
    <property type="match status" value="1"/>
</dbReference>
<dbReference type="SUPFAM" id="SSF48403">
    <property type="entry name" value="Ankyrin repeat"/>
    <property type="match status" value="1"/>
</dbReference>
<accession>A0AAV5A1R5</accession>
<feature type="compositionally biased region" description="Polar residues" evidence="3">
    <location>
        <begin position="1225"/>
        <end position="1242"/>
    </location>
</feature>
<keyword evidence="1" id="KW-0677">Repeat</keyword>
<dbReference type="InterPro" id="IPR036770">
    <property type="entry name" value="Ankyrin_rpt-contain_sf"/>
</dbReference>
<gene>
    <name evidence="5" type="ORF">Clacol_001630</name>
</gene>
<dbReference type="InterPro" id="IPR009091">
    <property type="entry name" value="RCC1/BLIP-II"/>
</dbReference>
<name>A0AAV5A1R5_9AGAM</name>
<dbReference type="AlphaFoldDB" id="A0AAV5A1R5"/>
<feature type="domain" description="BTB" evidence="4">
    <location>
        <begin position="739"/>
        <end position="807"/>
    </location>
</feature>
<dbReference type="InterPro" id="IPR051625">
    <property type="entry name" value="Signaling_Regulatory_Domain"/>
</dbReference>
<feature type="region of interest" description="Disordered" evidence="3">
    <location>
        <begin position="1127"/>
        <end position="1169"/>
    </location>
</feature>
<dbReference type="Pfam" id="PF13540">
    <property type="entry name" value="RCC1_2"/>
    <property type="match status" value="1"/>
</dbReference>
<dbReference type="SMART" id="SM00248">
    <property type="entry name" value="ANK"/>
    <property type="match status" value="3"/>
</dbReference>
<dbReference type="CDD" id="cd18186">
    <property type="entry name" value="BTB_POZ_ZBTB_KLHL-like"/>
    <property type="match status" value="2"/>
</dbReference>
<organism evidence="5 6">
    <name type="scientific">Clathrus columnatus</name>
    <dbReference type="NCBI Taxonomy" id="1419009"/>
    <lineage>
        <taxon>Eukaryota</taxon>
        <taxon>Fungi</taxon>
        <taxon>Dikarya</taxon>
        <taxon>Basidiomycota</taxon>
        <taxon>Agaricomycotina</taxon>
        <taxon>Agaricomycetes</taxon>
        <taxon>Phallomycetidae</taxon>
        <taxon>Phallales</taxon>
        <taxon>Clathraceae</taxon>
        <taxon>Clathrus</taxon>
    </lineage>
</organism>
<feature type="region of interest" description="Disordered" evidence="3">
    <location>
        <begin position="1225"/>
        <end position="1260"/>
    </location>
</feature>
<evidence type="ECO:0000313" key="6">
    <source>
        <dbReference type="Proteomes" id="UP001050691"/>
    </source>
</evidence>
<sequence>MSNLHAYFALKNEKAFSRLLEASRTRIQPSTPGSSSGKRGTPHTQTLDVNAKDWLGRTVLHLACSNVEAYALTYIRMLFTHPSINVNIQDTESKWTPLHRALYYGNLPACQLLLKRPDIDTQVRDNEGLTPFDLYNITLQGTWPLKPGPSLPCQDPLKDLNYSADLLTWGGNRNATLGHGDSNDRTFPDHVIIPQLDTLPSIKQFTPVLIKAVSMAKLHTAVITDEDGPNLRVCGFGSGGRLQHVPELPYPVTSVSSAQDHTLIVTNRGEVWSWGLNRFCQLGYVLESSMSNHGLGKMLDEPVQAAPRRVLGPLKKEVVVGVSASKTASACWTNNEGDVFTWGTNNGQLDPSDPPSYNPPFPSKPPIIKITACEGTFAALSTRGDVWTFSAPGRSPSAAGGSKDSDKTKDRPVVKPQRVWAAKRSVDPARDVALGLDGDTIICTESGHVFIRSRTGMISNTSKTTGTAIAITKGAFHRVPLIYRAIRVYANSAGAFGALRLNYSPLPILIEGNDLGGDITIVRPWALKDYEFGNKFIETQPAGNNLESEDEQEVVYDAMKSAQGFIALALADTISRGKTKEGLFSGKLKFGADMIVQAGMDIPVHRILLVARSPVLTKILASDGGRFGKDPVFIEYEDRSGNGLSVLKVHGVQSLAMLLFLEFFYSDSIPALDTLPFNHAVQIRREISQLADLFEVSHLLIIGSAGMSIRSLCLGTGLWNMFNACQNDDDPSVSRAVRSDVYINLADRKIACHSVILRSRCLFFENFFEEEAWTISRWTPDKTITVDMQHMEWRGFSYVIKWIYSGEEDTIFDNLDDTNTVQDFVDLIFQVMSIASELLLDRFMLVCSAALLRYITLTNISSILVRAVRYNALSLVTSLQDYIACNLEAIMENRLFDNDRERIYDMEALIPALSTFIRARQADFSPITRSGLAMNELMKRHADWLCLQDIPGPIVRTQLPFQEKQSPRLVPSTPAPSSKPGAEDDIFLMDETPAMVITSFGSNILQSQSTSCTPDISEGFSPVKGVWKSKTKQSILKVDFKTVMAEAAAQIAPRTASAGKVPPVDSLPRLSHRPSGTSPPKLPLQRSPPSAASPVIMSVSASPSNEGVQSATTIPNKSLVRVQPTITSSTLNTAPASSSTPTGSANRRGTNDGPAWLPRPPDVSPSIPGLSFSAIQQQQLSQARPAKVKQSLRQIQDEERARREEEDFLKWWAAEEERVKIETTMALSSHTDASSIQTASKNRTGKPRKVEFPRGLQLDN</sequence>
<dbReference type="Gene3D" id="3.30.710.10">
    <property type="entry name" value="Potassium Channel Kv1.1, Chain A"/>
    <property type="match status" value="2"/>
</dbReference>
<dbReference type="Pfam" id="PF12796">
    <property type="entry name" value="Ank_2"/>
    <property type="match status" value="1"/>
</dbReference>
<reference evidence="5" key="1">
    <citation type="submission" date="2021-10" db="EMBL/GenBank/DDBJ databases">
        <title>De novo Genome Assembly of Clathrus columnatus (Basidiomycota, Fungi) Using Illumina and Nanopore Sequence Data.</title>
        <authorList>
            <person name="Ogiso-Tanaka E."/>
            <person name="Itagaki H."/>
            <person name="Hosoya T."/>
            <person name="Hosaka K."/>
        </authorList>
    </citation>
    <scope>NUCLEOTIDE SEQUENCE</scope>
    <source>
        <strain evidence="5">MO-923</strain>
    </source>
</reference>
<dbReference type="PROSITE" id="PS50097">
    <property type="entry name" value="BTB"/>
    <property type="match status" value="1"/>
</dbReference>
<keyword evidence="6" id="KW-1185">Reference proteome</keyword>
<dbReference type="SUPFAM" id="SSF50985">
    <property type="entry name" value="RCC1/BLIP-II"/>
    <property type="match status" value="1"/>
</dbReference>
<protein>
    <recommendedName>
        <fullName evidence="4">BTB domain-containing protein</fullName>
    </recommendedName>
</protein>
<feature type="region of interest" description="Disordered" evidence="3">
    <location>
        <begin position="1055"/>
        <end position="1114"/>
    </location>
</feature>
<dbReference type="InterPro" id="IPR000408">
    <property type="entry name" value="Reg_chr_condens"/>
</dbReference>
<evidence type="ECO:0000256" key="3">
    <source>
        <dbReference type="SAM" id="MobiDB-lite"/>
    </source>
</evidence>
<evidence type="ECO:0000313" key="5">
    <source>
        <dbReference type="EMBL" id="GJJ07428.1"/>
    </source>
</evidence>
<evidence type="ECO:0000256" key="1">
    <source>
        <dbReference type="ARBA" id="ARBA00022737"/>
    </source>
</evidence>
<feature type="compositionally biased region" description="Polar residues" evidence="3">
    <location>
        <begin position="1099"/>
        <end position="1114"/>
    </location>
</feature>
<dbReference type="PROSITE" id="PS50012">
    <property type="entry name" value="RCC1_3"/>
    <property type="match status" value="2"/>
</dbReference>
<dbReference type="EMBL" id="BPWL01000002">
    <property type="protein sequence ID" value="GJJ07428.1"/>
    <property type="molecule type" value="Genomic_DNA"/>
</dbReference>
<feature type="compositionally biased region" description="Basic and acidic residues" evidence="3">
    <location>
        <begin position="403"/>
        <end position="413"/>
    </location>
</feature>
<feature type="compositionally biased region" description="Low complexity" evidence="3">
    <location>
        <begin position="1127"/>
        <end position="1146"/>
    </location>
</feature>
<dbReference type="InterPro" id="IPR011333">
    <property type="entry name" value="SKP1/BTB/POZ_sf"/>
</dbReference>
<comment type="caution">
    <text evidence="5">The sequence shown here is derived from an EMBL/GenBank/DDBJ whole genome shotgun (WGS) entry which is preliminary data.</text>
</comment>
<dbReference type="Gene3D" id="2.130.10.30">
    <property type="entry name" value="Regulator of chromosome condensation 1/beta-lactamase-inhibitor protein II"/>
    <property type="match status" value="1"/>
</dbReference>
<dbReference type="PANTHER" id="PTHR22872:SF2">
    <property type="entry name" value="INHIBITOR OF BRUTON TYROSINE KINASE"/>
    <property type="match status" value="1"/>
</dbReference>
<dbReference type="InterPro" id="IPR000210">
    <property type="entry name" value="BTB/POZ_dom"/>
</dbReference>
<dbReference type="Gene3D" id="1.25.40.20">
    <property type="entry name" value="Ankyrin repeat-containing domain"/>
    <property type="match status" value="1"/>
</dbReference>
<dbReference type="SMART" id="SM00225">
    <property type="entry name" value="BTB"/>
    <property type="match status" value="2"/>
</dbReference>
<feature type="region of interest" description="Disordered" evidence="3">
    <location>
        <begin position="26"/>
        <end position="45"/>
    </location>
</feature>
<proteinExistence type="predicted"/>
<evidence type="ECO:0000256" key="2">
    <source>
        <dbReference type="PROSITE-ProRule" id="PRU00235"/>
    </source>
</evidence>
<dbReference type="Proteomes" id="UP001050691">
    <property type="component" value="Unassembled WGS sequence"/>
</dbReference>
<dbReference type="PANTHER" id="PTHR22872">
    <property type="entry name" value="BTK-BINDING PROTEIN-RELATED"/>
    <property type="match status" value="1"/>
</dbReference>
<feature type="repeat" description="RCC1" evidence="2">
    <location>
        <begin position="164"/>
        <end position="226"/>
    </location>
</feature>